<dbReference type="InterPro" id="IPR033116">
    <property type="entry name" value="TRYPSIN_SER"/>
</dbReference>
<keyword evidence="6" id="KW-1015">Disulfide bond</keyword>
<keyword evidence="4 7" id="KW-0378">Hydrolase</keyword>
<keyword evidence="3 7" id="KW-0645">Protease</keyword>
<dbReference type="InterPro" id="IPR018114">
    <property type="entry name" value="TRYPSIN_HIS"/>
</dbReference>
<dbReference type="PANTHER" id="PTHR24264:SF83">
    <property type="entry name" value="COMPLEMENT FACTOR I"/>
    <property type="match status" value="1"/>
</dbReference>
<dbReference type="SMART" id="SM00020">
    <property type="entry name" value="Tryp_SPc"/>
    <property type="match status" value="1"/>
</dbReference>
<dbReference type="EMBL" id="VCGU01000001">
    <property type="protein sequence ID" value="TRY80574.1"/>
    <property type="molecule type" value="Genomic_DNA"/>
</dbReference>
<dbReference type="InterPro" id="IPR001314">
    <property type="entry name" value="Peptidase_S1A"/>
</dbReference>
<evidence type="ECO:0000256" key="1">
    <source>
        <dbReference type="ARBA" id="ARBA00004613"/>
    </source>
</evidence>
<evidence type="ECO:0000259" key="9">
    <source>
        <dbReference type="PROSITE" id="PS50240"/>
    </source>
</evidence>
<dbReference type="GO" id="GO:0016485">
    <property type="term" value="P:protein processing"/>
    <property type="evidence" value="ECO:0007669"/>
    <property type="project" value="UniProtKB-ARBA"/>
</dbReference>
<dbReference type="InterPro" id="IPR001254">
    <property type="entry name" value="Trypsin_dom"/>
</dbReference>
<dbReference type="Proteomes" id="UP000318571">
    <property type="component" value="Chromosome 12"/>
</dbReference>
<dbReference type="STRING" id="6832.A0A553PSB7"/>
<evidence type="ECO:0000313" key="11">
    <source>
        <dbReference type="Proteomes" id="UP000318571"/>
    </source>
</evidence>
<dbReference type="SUPFAM" id="SSF50494">
    <property type="entry name" value="Trypsin-like serine proteases"/>
    <property type="match status" value="1"/>
</dbReference>
<keyword evidence="11" id="KW-1185">Reference proteome</keyword>
<evidence type="ECO:0000256" key="3">
    <source>
        <dbReference type="ARBA" id="ARBA00022670"/>
    </source>
</evidence>
<comment type="caution">
    <text evidence="10">The sequence shown here is derived from an EMBL/GenBank/DDBJ whole genome shotgun (WGS) entry which is preliminary data.</text>
</comment>
<keyword evidence="8" id="KW-0732">Signal</keyword>
<dbReference type="Gene3D" id="2.40.10.10">
    <property type="entry name" value="Trypsin-like serine proteases"/>
    <property type="match status" value="2"/>
</dbReference>
<dbReference type="PROSITE" id="PS00134">
    <property type="entry name" value="TRYPSIN_HIS"/>
    <property type="match status" value="1"/>
</dbReference>
<accession>A0A553PSB7</accession>
<dbReference type="GO" id="GO:0005615">
    <property type="term" value="C:extracellular space"/>
    <property type="evidence" value="ECO:0007669"/>
    <property type="project" value="TreeGrafter"/>
</dbReference>
<protein>
    <recommendedName>
        <fullName evidence="9">Peptidase S1 domain-containing protein</fullName>
    </recommendedName>
</protein>
<sequence>MWKLSLLVVLLQALNVASKSPNRTPRILPEAVMEELGLSENEDYRIVGGEPIFEGLSFQVSIQEKRRGNHFCGGSIIHQDFVLTAAHCCEGFHADELEIVAGRINIQKAHEEGEQRRDVTEVIIHEDWDSSTVKNDICLLRVGKGFIKTSSVEPIALASENEEFQGTAKVSGWGTTKFGGAASDVLQAVDVPFVSLKGCQESYGEDNIFDTMLCAGATGKDSCQGDSGGPLVCRSKITYGSGTKLCGLVSWGKGCAKKGFPGVYTKLGRYRYWIHTHVFSRC</sequence>
<evidence type="ECO:0000256" key="2">
    <source>
        <dbReference type="ARBA" id="ARBA00022525"/>
    </source>
</evidence>
<organism evidence="10 11">
    <name type="scientific">Tigriopus californicus</name>
    <name type="common">Marine copepod</name>
    <dbReference type="NCBI Taxonomy" id="6832"/>
    <lineage>
        <taxon>Eukaryota</taxon>
        <taxon>Metazoa</taxon>
        <taxon>Ecdysozoa</taxon>
        <taxon>Arthropoda</taxon>
        <taxon>Crustacea</taxon>
        <taxon>Multicrustacea</taxon>
        <taxon>Hexanauplia</taxon>
        <taxon>Copepoda</taxon>
        <taxon>Harpacticoida</taxon>
        <taxon>Harpacticidae</taxon>
        <taxon>Tigriopus</taxon>
    </lineage>
</organism>
<dbReference type="GO" id="GO:0004252">
    <property type="term" value="F:serine-type endopeptidase activity"/>
    <property type="evidence" value="ECO:0007669"/>
    <property type="project" value="InterPro"/>
</dbReference>
<dbReference type="PANTHER" id="PTHR24264">
    <property type="entry name" value="TRYPSIN-RELATED"/>
    <property type="match status" value="1"/>
</dbReference>
<gene>
    <name evidence="10" type="ORF">TCAL_10769</name>
</gene>
<reference evidence="10 11" key="1">
    <citation type="journal article" date="2018" name="Nat. Ecol. Evol.">
        <title>Genomic signatures of mitonuclear coevolution across populations of Tigriopus californicus.</title>
        <authorList>
            <person name="Barreto F.S."/>
            <person name="Watson E.T."/>
            <person name="Lima T.G."/>
            <person name="Willett C.S."/>
            <person name="Edmands S."/>
            <person name="Li W."/>
            <person name="Burton R.S."/>
        </authorList>
    </citation>
    <scope>NUCLEOTIDE SEQUENCE [LARGE SCALE GENOMIC DNA]</scope>
    <source>
        <strain evidence="10 11">San Diego</strain>
    </source>
</reference>
<keyword evidence="2" id="KW-0964">Secreted</keyword>
<dbReference type="PROSITE" id="PS50240">
    <property type="entry name" value="TRYPSIN_DOM"/>
    <property type="match status" value="1"/>
</dbReference>
<feature type="domain" description="Peptidase S1" evidence="9">
    <location>
        <begin position="46"/>
        <end position="279"/>
    </location>
</feature>
<evidence type="ECO:0000256" key="6">
    <source>
        <dbReference type="ARBA" id="ARBA00023157"/>
    </source>
</evidence>
<dbReference type="PRINTS" id="PR00722">
    <property type="entry name" value="CHYMOTRYPSIN"/>
</dbReference>
<proteinExistence type="predicted"/>
<comment type="subcellular location">
    <subcellularLocation>
        <location evidence="1">Secreted</location>
    </subcellularLocation>
</comment>
<dbReference type="FunFam" id="2.40.10.10:FF:000047">
    <property type="entry name" value="Trypsin eta"/>
    <property type="match status" value="1"/>
</dbReference>
<dbReference type="CDD" id="cd00190">
    <property type="entry name" value="Tryp_SPc"/>
    <property type="match status" value="1"/>
</dbReference>
<dbReference type="AlphaFoldDB" id="A0A553PSB7"/>
<feature type="chain" id="PRO_5022202459" description="Peptidase S1 domain-containing protein" evidence="8">
    <location>
        <begin position="19"/>
        <end position="282"/>
    </location>
</feature>
<dbReference type="InterPro" id="IPR043504">
    <property type="entry name" value="Peptidase_S1_PA_chymotrypsin"/>
</dbReference>
<dbReference type="InterPro" id="IPR050127">
    <property type="entry name" value="Serine_Proteases_S1"/>
</dbReference>
<evidence type="ECO:0000256" key="5">
    <source>
        <dbReference type="ARBA" id="ARBA00022825"/>
    </source>
</evidence>
<evidence type="ECO:0000313" key="10">
    <source>
        <dbReference type="EMBL" id="TRY80574.1"/>
    </source>
</evidence>
<dbReference type="OrthoDB" id="10059102at2759"/>
<name>A0A553PSB7_TIGCA</name>
<dbReference type="InterPro" id="IPR009003">
    <property type="entry name" value="Peptidase_S1_PA"/>
</dbReference>
<evidence type="ECO:0000256" key="8">
    <source>
        <dbReference type="SAM" id="SignalP"/>
    </source>
</evidence>
<evidence type="ECO:0000256" key="4">
    <source>
        <dbReference type="ARBA" id="ARBA00022801"/>
    </source>
</evidence>
<dbReference type="Pfam" id="PF00089">
    <property type="entry name" value="Trypsin"/>
    <property type="match status" value="1"/>
</dbReference>
<dbReference type="PROSITE" id="PS00135">
    <property type="entry name" value="TRYPSIN_SER"/>
    <property type="match status" value="1"/>
</dbReference>
<keyword evidence="5 7" id="KW-0720">Serine protease</keyword>
<feature type="signal peptide" evidence="8">
    <location>
        <begin position="1"/>
        <end position="18"/>
    </location>
</feature>
<evidence type="ECO:0000256" key="7">
    <source>
        <dbReference type="RuleBase" id="RU363034"/>
    </source>
</evidence>